<proteinExistence type="predicted"/>
<dbReference type="EnsemblMetazoa" id="PPA30011.1">
    <property type="protein sequence ID" value="PPA30011.1"/>
    <property type="gene ID" value="WBGene00202879"/>
</dbReference>
<gene>
    <name evidence="1" type="primary">WBGene00202879</name>
</gene>
<keyword evidence="2" id="KW-1185">Reference proteome</keyword>
<evidence type="ECO:0000313" key="2">
    <source>
        <dbReference type="Proteomes" id="UP000005239"/>
    </source>
</evidence>
<protein>
    <submittedName>
        <fullName evidence="1">Uncharacterized protein</fullName>
    </submittedName>
</protein>
<reference evidence="1" key="2">
    <citation type="submission" date="2022-06" db="UniProtKB">
        <authorList>
            <consortium name="EnsemblMetazoa"/>
        </authorList>
    </citation>
    <scope>IDENTIFICATION</scope>
    <source>
        <strain evidence="1">PS312</strain>
    </source>
</reference>
<accession>A0A8R1YKG6</accession>
<reference evidence="2" key="1">
    <citation type="journal article" date="2008" name="Nat. Genet.">
        <title>The Pristionchus pacificus genome provides a unique perspective on nematode lifestyle and parasitism.</title>
        <authorList>
            <person name="Dieterich C."/>
            <person name="Clifton S.W."/>
            <person name="Schuster L.N."/>
            <person name="Chinwalla A."/>
            <person name="Delehaunty K."/>
            <person name="Dinkelacker I."/>
            <person name="Fulton L."/>
            <person name="Fulton R."/>
            <person name="Godfrey J."/>
            <person name="Minx P."/>
            <person name="Mitreva M."/>
            <person name="Roeseler W."/>
            <person name="Tian H."/>
            <person name="Witte H."/>
            <person name="Yang S.P."/>
            <person name="Wilson R.K."/>
            <person name="Sommer R.J."/>
        </authorList>
    </citation>
    <scope>NUCLEOTIDE SEQUENCE [LARGE SCALE GENOMIC DNA]</scope>
    <source>
        <strain evidence="2">PS312</strain>
    </source>
</reference>
<name>A0A2A6BSX0_PRIPA</name>
<dbReference type="AlphaFoldDB" id="A0A2A6BSX0"/>
<organism evidence="1 2">
    <name type="scientific">Pristionchus pacificus</name>
    <name type="common">Parasitic nematode worm</name>
    <dbReference type="NCBI Taxonomy" id="54126"/>
    <lineage>
        <taxon>Eukaryota</taxon>
        <taxon>Metazoa</taxon>
        <taxon>Ecdysozoa</taxon>
        <taxon>Nematoda</taxon>
        <taxon>Chromadorea</taxon>
        <taxon>Rhabditida</taxon>
        <taxon>Rhabditina</taxon>
        <taxon>Diplogasteromorpha</taxon>
        <taxon>Diplogasteroidea</taxon>
        <taxon>Neodiplogasteridae</taxon>
        <taxon>Pristionchus</taxon>
    </lineage>
</organism>
<sequence>MRYSHQFRGDAPPTTRQADVLRAHQIQQAAAAAANQQQRGFAEATRRENTAAHGHILLNFIDNDRRTLAPEEVYTWLYAGSE</sequence>
<evidence type="ECO:0000313" key="1">
    <source>
        <dbReference type="EnsemblMetazoa" id="PPA30011.1"/>
    </source>
</evidence>
<dbReference type="Proteomes" id="UP000005239">
    <property type="component" value="Unassembled WGS sequence"/>
</dbReference>
<accession>A0A2A6BSX0</accession>